<evidence type="ECO:0000256" key="6">
    <source>
        <dbReference type="ARBA" id="ARBA00022777"/>
    </source>
</evidence>
<dbReference type="GO" id="GO:0004674">
    <property type="term" value="F:protein serine/threonine kinase activity"/>
    <property type="evidence" value="ECO:0007669"/>
    <property type="project" value="UniProtKB-KW"/>
</dbReference>
<dbReference type="GO" id="GO:0031032">
    <property type="term" value="P:actomyosin structure organization"/>
    <property type="evidence" value="ECO:0007669"/>
    <property type="project" value="TreeGrafter"/>
</dbReference>
<evidence type="ECO:0000256" key="2">
    <source>
        <dbReference type="ARBA" id="ARBA00022527"/>
    </source>
</evidence>
<dbReference type="InterPro" id="IPR000961">
    <property type="entry name" value="AGC-kinase_C"/>
</dbReference>
<evidence type="ECO:0000256" key="3">
    <source>
        <dbReference type="ARBA" id="ARBA00022553"/>
    </source>
</evidence>
<dbReference type="EC" id="2.7.11.1" evidence="1"/>
<keyword evidence="13" id="KW-1185">Reference proteome</keyword>
<evidence type="ECO:0000256" key="4">
    <source>
        <dbReference type="ARBA" id="ARBA00022679"/>
    </source>
</evidence>
<evidence type="ECO:0000313" key="12">
    <source>
        <dbReference type="EMBL" id="KAG1313977.1"/>
    </source>
</evidence>
<dbReference type="EMBL" id="JAANQT010000148">
    <property type="protein sequence ID" value="KAG1313977.1"/>
    <property type="molecule type" value="Genomic_DNA"/>
</dbReference>
<organism evidence="12 13">
    <name type="scientific">Rhizopus oryzae</name>
    <name type="common">Mucormycosis agent</name>
    <name type="synonym">Rhizopus arrhizus var. delemar</name>
    <dbReference type="NCBI Taxonomy" id="64495"/>
    <lineage>
        <taxon>Eukaryota</taxon>
        <taxon>Fungi</taxon>
        <taxon>Fungi incertae sedis</taxon>
        <taxon>Mucoromycota</taxon>
        <taxon>Mucoromycotina</taxon>
        <taxon>Mucoromycetes</taxon>
        <taxon>Mucorales</taxon>
        <taxon>Mucorineae</taxon>
        <taxon>Rhizopodaceae</taxon>
        <taxon>Rhizopus</taxon>
    </lineage>
</organism>
<keyword evidence="3" id="KW-0597">Phosphoprotein</keyword>
<evidence type="ECO:0000313" key="13">
    <source>
        <dbReference type="Proteomes" id="UP000716291"/>
    </source>
</evidence>
<accession>A0A9P6XHZ6</accession>
<keyword evidence="10" id="KW-0175">Coiled coil</keyword>
<dbReference type="PANTHER" id="PTHR22988">
    <property type="entry name" value="MYOTONIC DYSTROPHY S/T KINASE-RELATED"/>
    <property type="match status" value="1"/>
</dbReference>
<feature type="coiled-coil region" evidence="10">
    <location>
        <begin position="99"/>
        <end position="310"/>
    </location>
</feature>
<keyword evidence="6" id="KW-0418">Kinase</keyword>
<proteinExistence type="predicted"/>
<gene>
    <name evidence="12" type="ORF">G6F64_001830</name>
</gene>
<evidence type="ECO:0000256" key="7">
    <source>
        <dbReference type="ARBA" id="ARBA00022840"/>
    </source>
</evidence>
<evidence type="ECO:0000256" key="9">
    <source>
        <dbReference type="ARBA" id="ARBA00048679"/>
    </source>
</evidence>
<dbReference type="Proteomes" id="UP000716291">
    <property type="component" value="Unassembled WGS sequence"/>
</dbReference>
<reference evidence="12" key="1">
    <citation type="journal article" date="2020" name="Microb. Genom.">
        <title>Genetic diversity of clinical and environmental Mucorales isolates obtained from an investigation of mucormycosis cases among solid organ transplant recipients.</title>
        <authorList>
            <person name="Nguyen M.H."/>
            <person name="Kaul D."/>
            <person name="Muto C."/>
            <person name="Cheng S.J."/>
            <person name="Richter R.A."/>
            <person name="Bruno V.M."/>
            <person name="Liu G."/>
            <person name="Beyhan S."/>
            <person name="Sundermann A.J."/>
            <person name="Mounaud S."/>
            <person name="Pasculle A.W."/>
            <person name="Nierman W.C."/>
            <person name="Driscoll E."/>
            <person name="Cumbie R."/>
            <person name="Clancy C.J."/>
            <person name="Dupont C.L."/>
        </authorList>
    </citation>
    <scope>NUCLEOTIDE SEQUENCE</scope>
    <source>
        <strain evidence="12">GL11</strain>
    </source>
</reference>
<keyword evidence="2" id="KW-0723">Serine/threonine-protein kinase</keyword>
<feature type="domain" description="AGC-kinase C-terminal" evidence="11">
    <location>
        <begin position="27"/>
        <end position="95"/>
    </location>
</feature>
<evidence type="ECO:0000256" key="8">
    <source>
        <dbReference type="ARBA" id="ARBA00047899"/>
    </source>
</evidence>
<dbReference type="Gene3D" id="3.30.200.20">
    <property type="entry name" value="Phosphorylase Kinase, domain 1"/>
    <property type="match status" value="1"/>
</dbReference>
<comment type="catalytic activity">
    <reaction evidence="8">
        <text>L-threonyl-[protein] + ATP = O-phospho-L-threonyl-[protein] + ADP + H(+)</text>
        <dbReference type="Rhea" id="RHEA:46608"/>
        <dbReference type="Rhea" id="RHEA-COMP:11060"/>
        <dbReference type="Rhea" id="RHEA-COMP:11605"/>
        <dbReference type="ChEBI" id="CHEBI:15378"/>
        <dbReference type="ChEBI" id="CHEBI:30013"/>
        <dbReference type="ChEBI" id="CHEBI:30616"/>
        <dbReference type="ChEBI" id="CHEBI:61977"/>
        <dbReference type="ChEBI" id="CHEBI:456216"/>
        <dbReference type="EC" id="2.7.11.1"/>
    </reaction>
</comment>
<evidence type="ECO:0000256" key="1">
    <source>
        <dbReference type="ARBA" id="ARBA00012513"/>
    </source>
</evidence>
<evidence type="ECO:0000256" key="10">
    <source>
        <dbReference type="SAM" id="Coils"/>
    </source>
</evidence>
<dbReference type="GO" id="GO:0005737">
    <property type="term" value="C:cytoplasm"/>
    <property type="evidence" value="ECO:0007669"/>
    <property type="project" value="TreeGrafter"/>
</dbReference>
<keyword evidence="7" id="KW-0067">ATP-binding</keyword>
<comment type="catalytic activity">
    <reaction evidence="9">
        <text>L-seryl-[protein] + ATP = O-phospho-L-seryl-[protein] + ADP + H(+)</text>
        <dbReference type="Rhea" id="RHEA:17989"/>
        <dbReference type="Rhea" id="RHEA-COMP:9863"/>
        <dbReference type="Rhea" id="RHEA-COMP:11604"/>
        <dbReference type="ChEBI" id="CHEBI:15378"/>
        <dbReference type="ChEBI" id="CHEBI:29999"/>
        <dbReference type="ChEBI" id="CHEBI:30616"/>
        <dbReference type="ChEBI" id="CHEBI:83421"/>
        <dbReference type="ChEBI" id="CHEBI:456216"/>
        <dbReference type="EC" id="2.7.11.1"/>
    </reaction>
</comment>
<evidence type="ECO:0000259" key="11">
    <source>
        <dbReference type="PROSITE" id="PS51285"/>
    </source>
</evidence>
<sequence>MSLLHKSNQHRLGHHGASEIKSHPFFKDIQWDTLHTSYTPPFIPVISSLDDLTFFSATPENDEDDEEDEEENLEDKDFPFIGYTFTENLQPTECKYQESEELQSTIVSLKEQLEKEKQSNKKNMDALKQLEREKRSWQLDLQTNSVKLKAEEEKRFKELLEREREQWQSNIYALKEENKQLVLRHEEQLKQERQNWKSRLQTQQTNISKEEKRHKEQLEKEQKNWLISLDALNEEKEQLIAKHKEELKEHIEQVEKCKAQIILLEEQQFKIIEQQQEKYNKLESENKRLESEIKKTVERYKRQLEVLKIEQSQKATLQSDVGKQSKIMSIMWQKDRDNLRTVQQALEASESRLALTKREIARLKKEIKCYQTSSFEQQMKDDKLERRMTENQDAINLVYNLIDNSKGGALSNRRRKRVDVSLSFSSSLSSLGSKELNKSRVHSIDDSNQLIKNTQNQIRVEKEFIASTQRTMAARLKLSRTKTEFDQELQKSIDRSNSKISLLQQKLQQYELNNNKK</sequence>
<dbReference type="Gene3D" id="1.10.510.10">
    <property type="entry name" value="Transferase(Phosphotransferase) domain 1"/>
    <property type="match status" value="1"/>
</dbReference>
<name>A0A9P6XHZ6_RHIOR</name>
<keyword evidence="4" id="KW-0808">Transferase</keyword>
<protein>
    <recommendedName>
        <fullName evidence="1">non-specific serine/threonine protein kinase</fullName>
        <ecNumber evidence="1">2.7.11.1</ecNumber>
    </recommendedName>
</protein>
<dbReference type="GO" id="GO:0005856">
    <property type="term" value="C:cytoskeleton"/>
    <property type="evidence" value="ECO:0007669"/>
    <property type="project" value="TreeGrafter"/>
</dbReference>
<evidence type="ECO:0000256" key="5">
    <source>
        <dbReference type="ARBA" id="ARBA00022741"/>
    </source>
</evidence>
<dbReference type="InterPro" id="IPR050839">
    <property type="entry name" value="Rho-assoc_Ser/Thr_Kinase"/>
</dbReference>
<dbReference type="PANTHER" id="PTHR22988:SF71">
    <property type="entry name" value="CITRON RHO-INTERACTING KINASE"/>
    <property type="match status" value="1"/>
</dbReference>
<dbReference type="GO" id="GO:0005524">
    <property type="term" value="F:ATP binding"/>
    <property type="evidence" value="ECO:0007669"/>
    <property type="project" value="UniProtKB-KW"/>
</dbReference>
<comment type="caution">
    <text evidence="12">The sequence shown here is derived from an EMBL/GenBank/DDBJ whole genome shotgun (WGS) entry which is preliminary data.</text>
</comment>
<dbReference type="AlphaFoldDB" id="A0A9P6XHZ6"/>
<keyword evidence="5" id="KW-0547">Nucleotide-binding</keyword>
<dbReference type="PROSITE" id="PS51285">
    <property type="entry name" value="AGC_KINASE_CTER"/>
    <property type="match status" value="1"/>
</dbReference>
<feature type="coiled-coil region" evidence="10">
    <location>
        <begin position="339"/>
        <end position="373"/>
    </location>
</feature>